<dbReference type="Proteomes" id="UP000887578">
    <property type="component" value="Unplaced"/>
</dbReference>
<protein>
    <submittedName>
        <fullName evidence="3">Uncharacterized protein</fullName>
    </submittedName>
</protein>
<organism evidence="2 3">
    <name type="scientific">Panagrolaimus davidi</name>
    <dbReference type="NCBI Taxonomy" id="227884"/>
    <lineage>
        <taxon>Eukaryota</taxon>
        <taxon>Metazoa</taxon>
        <taxon>Ecdysozoa</taxon>
        <taxon>Nematoda</taxon>
        <taxon>Chromadorea</taxon>
        <taxon>Rhabditida</taxon>
        <taxon>Tylenchina</taxon>
        <taxon>Panagrolaimomorpha</taxon>
        <taxon>Panagrolaimoidea</taxon>
        <taxon>Panagrolaimidae</taxon>
        <taxon>Panagrolaimus</taxon>
    </lineage>
</organism>
<sequence length="137" mass="14977">MDSAPPPYDDIENGNSQYSIGAAQPVVPTAPPIHYYTPEPVFQYGSTGPNSESIAPPMRQYRPAAEANSVYTVNAAAQVQRQQLGISGISTVYIIPKTAVNRAVQDAQSRRNCLCWFFTIKFVVIMVIIIIIVNTTS</sequence>
<keyword evidence="1" id="KW-0472">Membrane</keyword>
<evidence type="ECO:0000313" key="2">
    <source>
        <dbReference type="Proteomes" id="UP000887578"/>
    </source>
</evidence>
<evidence type="ECO:0000256" key="1">
    <source>
        <dbReference type="SAM" id="Phobius"/>
    </source>
</evidence>
<name>A0A914QCK8_9BILA</name>
<reference evidence="3" key="1">
    <citation type="submission" date="2022-11" db="UniProtKB">
        <authorList>
            <consortium name="WormBaseParasite"/>
        </authorList>
    </citation>
    <scope>IDENTIFICATION</scope>
</reference>
<keyword evidence="1" id="KW-1133">Transmembrane helix</keyword>
<proteinExistence type="predicted"/>
<dbReference type="AlphaFoldDB" id="A0A914QCK8"/>
<evidence type="ECO:0000313" key="3">
    <source>
        <dbReference type="WBParaSite" id="PDA_v2.g2900.t1"/>
    </source>
</evidence>
<keyword evidence="1" id="KW-0812">Transmembrane</keyword>
<accession>A0A914QCK8</accession>
<dbReference type="WBParaSite" id="PDA_v2.g2900.t1">
    <property type="protein sequence ID" value="PDA_v2.g2900.t1"/>
    <property type="gene ID" value="PDA_v2.g2900"/>
</dbReference>
<feature type="transmembrane region" description="Helical" evidence="1">
    <location>
        <begin position="113"/>
        <end position="133"/>
    </location>
</feature>
<keyword evidence="2" id="KW-1185">Reference proteome</keyword>